<dbReference type="GO" id="GO:0016787">
    <property type="term" value="F:hydrolase activity"/>
    <property type="evidence" value="ECO:0007669"/>
    <property type="project" value="UniProtKB-KW"/>
</dbReference>
<evidence type="ECO:0000313" key="7">
    <source>
        <dbReference type="EMBL" id="SSA39094.1"/>
    </source>
</evidence>
<dbReference type="AlphaFoldDB" id="A0A2Y9A3V8"/>
<dbReference type="InterPro" id="IPR043137">
    <property type="entry name" value="GGT_ssub_C"/>
</dbReference>
<evidence type="ECO:0000313" key="8">
    <source>
        <dbReference type="Proteomes" id="UP000250222"/>
    </source>
</evidence>
<protein>
    <submittedName>
        <fullName evidence="7">Gamma-glutamyltransferase 1 Threonine peptidase. MEROPS family T03</fullName>
    </submittedName>
</protein>
<accession>A0A2Y9A3V8</accession>
<dbReference type="PANTHER" id="PTHR43199">
    <property type="entry name" value="GLUTATHIONE HYDROLASE"/>
    <property type="match status" value="1"/>
</dbReference>
<dbReference type="Gene3D" id="1.10.246.130">
    <property type="match status" value="1"/>
</dbReference>
<dbReference type="GO" id="GO:0016740">
    <property type="term" value="F:transferase activity"/>
    <property type="evidence" value="ECO:0007669"/>
    <property type="project" value="UniProtKB-KW"/>
</dbReference>
<keyword evidence="3" id="KW-0378">Hydrolase</keyword>
<dbReference type="InterPro" id="IPR029055">
    <property type="entry name" value="Ntn_hydrolases_N"/>
</dbReference>
<dbReference type="Gene3D" id="3.60.20.40">
    <property type="match status" value="1"/>
</dbReference>
<dbReference type="Pfam" id="PF01019">
    <property type="entry name" value="G_glu_transpept"/>
    <property type="match status" value="1"/>
</dbReference>
<proteinExistence type="inferred from homology"/>
<dbReference type="Proteomes" id="UP000250222">
    <property type="component" value="Unassembled WGS sequence"/>
</dbReference>
<keyword evidence="4" id="KW-0865">Zymogen</keyword>
<reference evidence="7 8" key="1">
    <citation type="submission" date="2016-10" db="EMBL/GenBank/DDBJ databases">
        <authorList>
            <person name="Cai Z."/>
        </authorList>
    </citation>
    <scope>NUCLEOTIDE SEQUENCE [LARGE SCALE GENOMIC DNA]</scope>
    <source>
        <strain evidence="7 8">CGMCC 1.10826</strain>
    </source>
</reference>
<comment type="similarity">
    <text evidence="1">Belongs to the gamma-glutamyltransferase family.</text>
</comment>
<evidence type="ECO:0000256" key="4">
    <source>
        <dbReference type="ARBA" id="ARBA00023145"/>
    </source>
</evidence>
<keyword evidence="2 7" id="KW-0808">Transferase</keyword>
<dbReference type="PRINTS" id="PR01210">
    <property type="entry name" value="GGTRANSPTASE"/>
</dbReference>
<sequence>MPAPTARLALAGLAALALVACTSTEPEPSPATTVPTTAPPTTMAPEPSPTPTAEPQYGVAAGDPAAVAAGMRILEEGGNAVDAAVAAAFAVAVVEPYASGIGGGGASIVVPEGDGERAVTYDYREVVADDGVVPASGTGIPGFVAGMGTLHEAHGQAEWAEVLAPAIELAAEGHPASGMLAVRLREDVGPGIVAELPQLRPGGEPLGEGELLVQEELARTMRTLAEDGPQAFYTGALADSLTTVPGIDAGSLAGYEVVSGEPVRGALGEHEVLAALPPLPGAPLVQMLQVAEALDVAATEPGSVPFVEGVSAAWTVADESAGTVLGDPAFVDVPVAELVDPERNARLAARVAPDAASRTSADDAQNTTHISVVDSAGTAVSMTNTLTHWFGSGTYREGFFLNDQLSRFGAIESPANRPEAGRKSVSWSAPLVVLDDDARPVLVIGSPGGRLIPNILTGVYARWAWHGQSLEEAVLAPRFHLEGRTMRLEEGTAQEVVDGLAAQGYAVEMVPPSAYAFGSVNALVVDPETGALTGAADPRREAAVEVAGG</sequence>
<feature type="chain" id="PRO_5039663166" evidence="6">
    <location>
        <begin position="20"/>
        <end position="549"/>
    </location>
</feature>
<organism evidence="7 8">
    <name type="scientific">Georgenia satyanarayanai</name>
    <dbReference type="NCBI Taxonomy" id="860221"/>
    <lineage>
        <taxon>Bacteria</taxon>
        <taxon>Bacillati</taxon>
        <taxon>Actinomycetota</taxon>
        <taxon>Actinomycetes</taxon>
        <taxon>Micrococcales</taxon>
        <taxon>Bogoriellaceae</taxon>
        <taxon>Georgenia</taxon>
    </lineage>
</organism>
<evidence type="ECO:0000256" key="1">
    <source>
        <dbReference type="ARBA" id="ARBA00009381"/>
    </source>
</evidence>
<dbReference type="EMBL" id="UETB01000002">
    <property type="protein sequence ID" value="SSA39094.1"/>
    <property type="molecule type" value="Genomic_DNA"/>
</dbReference>
<evidence type="ECO:0000256" key="5">
    <source>
        <dbReference type="SAM" id="MobiDB-lite"/>
    </source>
</evidence>
<dbReference type="RefSeq" id="WP_110851368.1">
    <property type="nucleotide sequence ID" value="NZ_QKLZ01000002.1"/>
</dbReference>
<keyword evidence="6" id="KW-0732">Signal</keyword>
<gene>
    <name evidence="7" type="ORF">SAMN05216184_1029</name>
</gene>
<name>A0A2Y9A3V8_9MICO</name>
<dbReference type="OrthoDB" id="9781342at2"/>
<dbReference type="PROSITE" id="PS51257">
    <property type="entry name" value="PROKAR_LIPOPROTEIN"/>
    <property type="match status" value="1"/>
</dbReference>
<feature type="signal peptide" evidence="6">
    <location>
        <begin position="1"/>
        <end position="19"/>
    </location>
</feature>
<evidence type="ECO:0000256" key="6">
    <source>
        <dbReference type="SAM" id="SignalP"/>
    </source>
</evidence>
<dbReference type="InterPro" id="IPR051792">
    <property type="entry name" value="GGT_bact"/>
</dbReference>
<evidence type="ECO:0000256" key="3">
    <source>
        <dbReference type="ARBA" id="ARBA00022801"/>
    </source>
</evidence>
<feature type="region of interest" description="Disordered" evidence="5">
    <location>
        <begin position="24"/>
        <end position="57"/>
    </location>
</feature>
<feature type="compositionally biased region" description="Low complexity" evidence="5">
    <location>
        <begin position="24"/>
        <end position="45"/>
    </location>
</feature>
<dbReference type="SUPFAM" id="SSF56235">
    <property type="entry name" value="N-terminal nucleophile aminohydrolases (Ntn hydrolases)"/>
    <property type="match status" value="1"/>
</dbReference>
<evidence type="ECO:0000256" key="2">
    <source>
        <dbReference type="ARBA" id="ARBA00022679"/>
    </source>
</evidence>
<keyword evidence="8" id="KW-1185">Reference proteome</keyword>
<dbReference type="PANTHER" id="PTHR43199:SF1">
    <property type="entry name" value="GLUTATHIONE HYDROLASE PROENZYME"/>
    <property type="match status" value="1"/>
</dbReference>
<dbReference type="InterPro" id="IPR043138">
    <property type="entry name" value="GGT_lsub"/>
</dbReference>